<accession>A0A1Y6CJ73</accession>
<proteinExistence type="predicted"/>
<evidence type="ECO:0000313" key="2">
    <source>
        <dbReference type="EMBL" id="SMF66301.1"/>
    </source>
</evidence>
<dbReference type="RefSeq" id="WP_132323569.1">
    <property type="nucleotide sequence ID" value="NZ_FWZT01000023.1"/>
</dbReference>
<protein>
    <submittedName>
        <fullName evidence="2">Uncharacterized protein</fullName>
    </submittedName>
</protein>
<reference evidence="3" key="1">
    <citation type="submission" date="2017-04" db="EMBL/GenBank/DDBJ databases">
        <authorList>
            <person name="Varghese N."/>
            <person name="Submissions S."/>
        </authorList>
    </citation>
    <scope>NUCLEOTIDE SEQUENCE [LARGE SCALE GENOMIC DNA]</scope>
    <source>
        <strain evidence="3">RKEM611</strain>
    </source>
</reference>
<keyword evidence="3" id="KW-1185">Reference proteome</keyword>
<keyword evidence="1" id="KW-0472">Membrane</keyword>
<sequence>MIKEVACATFHLVSSNRLRAMRLSMNIAFLKKLLKILGLAYLAYAFTILTIALALPRTPWLEWLKQALAKQSLSLELHHVEVQNLRGIKIPQGAIRHLDRDRPFLAWSNISIMHNLWTLTLFYIQFELNVQEPVISLADIPPSSPKTEAPEPPLKPLDTINIPPIFVPIPTSIKWEISSAKVLLDRQSELNYISIRQQVDGFLSSLTTRTQVSAAPLTVDTPSLKLGANLTFDVISENLSQVRSKTEILDLRIDSDQAEIKGLDLEQETVISLNENKELNVESFDLKLSNIFQLNGSLKTNLSRLKNIPISLTGGFHKSFDNIGTYIKKPHIPPITGSMSINELDISAVISESHIDTLKSLQFKSFRANTNLNIGAIEGLPLHVVGHVGKLQSSDLGLAGSLTVENIFESAFKFSVGSQLKSAVASIKTKIPDLSSTRSLMAPILRRMLPLNLIPDRLEGSIDHDIVATVESAKELSEVTSPNDLSKSSIKSCVTISKFHLDLPLNQTRIEALETKLTLASDLEELTWNIDSNIGSVASTVQNKTFQVAKIAHSSNGFHRFDLSFNPKNSVSKLNSELLIGRIEGIQGASLSDFKQGIQIRQKNLQTVSIDKAYASLGSLGGYVESKGTLEIVNSTLKDLDASYSLSIDSARSSAMVEQIRSQGKIETQGTIKLSNLKSAVLDGFIDFRSFHLEAGPASAPLVSVHGLDGHIPYSQTINFDLSKEDYALTIPNVIQPSAKQLLSYNAMSDSFPKRGRLGIEAIQGKGIKLKDISLTPVLEQGNLAIYGLNGGLLDGSFSGALNLSFNPKPQTLDMRFTINNLNSHRLLEAFPNILRRLQGWSYTDKPEISGNMNLALDLENRDINGSMEITEIGKEQLKSILFFLDPEGQDPGLNSARQALVASDINYVSIPIKHGFLEVDIGLSVLAIPVPLPKMSGFPVSQIIANFTSSDEAPIAQGAIDEI</sequence>
<keyword evidence="1" id="KW-0812">Transmembrane</keyword>
<dbReference type="Proteomes" id="UP000192907">
    <property type="component" value="Unassembled WGS sequence"/>
</dbReference>
<evidence type="ECO:0000256" key="1">
    <source>
        <dbReference type="SAM" id="Phobius"/>
    </source>
</evidence>
<evidence type="ECO:0000313" key="3">
    <source>
        <dbReference type="Proteomes" id="UP000192907"/>
    </source>
</evidence>
<gene>
    <name evidence="2" type="ORF">SAMN06296036_12319</name>
</gene>
<keyword evidence="1" id="KW-1133">Transmembrane helix</keyword>
<feature type="transmembrane region" description="Helical" evidence="1">
    <location>
        <begin position="36"/>
        <end position="55"/>
    </location>
</feature>
<dbReference type="EMBL" id="FWZT01000023">
    <property type="protein sequence ID" value="SMF66301.1"/>
    <property type="molecule type" value="Genomic_DNA"/>
</dbReference>
<dbReference type="STRING" id="1513793.SAMN06296036_12319"/>
<dbReference type="AlphaFoldDB" id="A0A1Y6CJ73"/>
<organism evidence="2 3">
    <name type="scientific">Pseudobacteriovorax antillogorgiicola</name>
    <dbReference type="NCBI Taxonomy" id="1513793"/>
    <lineage>
        <taxon>Bacteria</taxon>
        <taxon>Pseudomonadati</taxon>
        <taxon>Bdellovibrionota</taxon>
        <taxon>Oligoflexia</taxon>
        <taxon>Oligoflexales</taxon>
        <taxon>Pseudobacteriovoracaceae</taxon>
        <taxon>Pseudobacteriovorax</taxon>
    </lineage>
</organism>
<name>A0A1Y6CJ73_9BACT</name>